<dbReference type="AlphaFoldDB" id="A0A2Z6MKM3"/>
<dbReference type="GO" id="GO:0031262">
    <property type="term" value="C:Ndc80 complex"/>
    <property type="evidence" value="ECO:0007669"/>
    <property type="project" value="InterPro"/>
</dbReference>
<evidence type="ECO:0000256" key="8">
    <source>
        <dbReference type="ARBA" id="ARBA00023328"/>
    </source>
</evidence>
<evidence type="ECO:0000313" key="12">
    <source>
        <dbReference type="Proteomes" id="UP000242715"/>
    </source>
</evidence>
<keyword evidence="8" id="KW-0137">Centromere</keyword>
<dbReference type="Proteomes" id="UP000242715">
    <property type="component" value="Unassembled WGS sequence"/>
</dbReference>
<name>A0A2Z6MKM3_TRISU</name>
<comment type="similarity">
    <text evidence="2">Belongs to the NUF2 family.</text>
</comment>
<evidence type="ECO:0000256" key="2">
    <source>
        <dbReference type="ARBA" id="ARBA00005498"/>
    </source>
</evidence>
<evidence type="ECO:0000256" key="5">
    <source>
        <dbReference type="ARBA" id="ARBA00022776"/>
    </source>
</evidence>
<evidence type="ECO:0000256" key="3">
    <source>
        <dbReference type="ARBA" id="ARBA00022454"/>
    </source>
</evidence>
<evidence type="ECO:0000256" key="6">
    <source>
        <dbReference type="ARBA" id="ARBA00023054"/>
    </source>
</evidence>
<keyword evidence="6 9" id="KW-0175">Coiled coil</keyword>
<dbReference type="PANTHER" id="PTHR48441:SF1">
    <property type="entry name" value="NT-3"/>
    <property type="match status" value="1"/>
</dbReference>
<feature type="coiled-coil region" evidence="9">
    <location>
        <begin position="180"/>
        <end position="214"/>
    </location>
</feature>
<evidence type="ECO:0000256" key="1">
    <source>
        <dbReference type="ARBA" id="ARBA00004584"/>
    </source>
</evidence>
<dbReference type="OrthoDB" id="8194677at2759"/>
<dbReference type="Pfam" id="PF03800">
    <property type="entry name" value="Nuf2"/>
    <property type="match status" value="1"/>
</dbReference>
<keyword evidence="5" id="KW-0498">Mitosis</keyword>
<keyword evidence="4" id="KW-0132">Cell division</keyword>
<feature type="domain" description="Kinetochore protein Nuf2 N-terminal" evidence="10">
    <location>
        <begin position="3"/>
        <end position="144"/>
    </location>
</feature>
<dbReference type="InterPro" id="IPR005549">
    <property type="entry name" value="Kinetochore_Nuf2_N"/>
</dbReference>
<keyword evidence="12" id="KW-1185">Reference proteome</keyword>
<reference evidence="12" key="1">
    <citation type="journal article" date="2017" name="Front. Plant Sci.">
        <title>Climate Clever Clovers: New Paradigm to Reduce the Environmental Footprint of Ruminants by Breeding Low Methanogenic Forages Utilizing Haplotype Variation.</title>
        <authorList>
            <person name="Kaur P."/>
            <person name="Appels R."/>
            <person name="Bayer P.E."/>
            <person name="Keeble-Gagnere G."/>
            <person name="Wang J."/>
            <person name="Hirakawa H."/>
            <person name="Shirasawa K."/>
            <person name="Vercoe P."/>
            <person name="Stefanova K."/>
            <person name="Durmic Z."/>
            <person name="Nichols P."/>
            <person name="Revell C."/>
            <person name="Isobe S.N."/>
            <person name="Edwards D."/>
            <person name="Erskine W."/>
        </authorList>
    </citation>
    <scope>NUCLEOTIDE SEQUENCE [LARGE SCALE GENOMIC DNA]</scope>
    <source>
        <strain evidence="12">cv. Daliak</strain>
    </source>
</reference>
<dbReference type="EMBL" id="DF973189">
    <property type="protein sequence ID" value="GAU18717.1"/>
    <property type="molecule type" value="Genomic_DNA"/>
</dbReference>
<gene>
    <name evidence="11" type="ORF">TSUD_80050</name>
</gene>
<comment type="subcellular location">
    <subcellularLocation>
        <location evidence="1">Chromosome</location>
        <location evidence="1">Centromere</location>
    </subcellularLocation>
</comment>
<protein>
    <recommendedName>
        <fullName evidence="10">Kinetochore protein Nuf2 N-terminal domain-containing protein</fullName>
    </recommendedName>
</protein>
<evidence type="ECO:0000256" key="4">
    <source>
        <dbReference type="ARBA" id="ARBA00022618"/>
    </source>
</evidence>
<keyword evidence="7" id="KW-0131">Cell cycle</keyword>
<dbReference type="InterPro" id="IPR038275">
    <property type="entry name" value="Nuf2_N_sf"/>
</dbReference>
<sequence>MSNYEYPRLRRQEIVQVLAQFEIASVAENDISNPKPKVVFDLYTRILHHLDFLLVEDNDQLEFDSLEHLDNPDLHVGSVRVIKLYNKIKEMLNALECPKKYTFNFADLLKPDPHRTEFFLGALLNFCLDRDARMNAIAPIVDEFNDLEQKILDIENTKIAELKLAIAECNEAREREMPFVQEVDAKVKELRQTIANLNNKQMSLRTTLKKLKEKTVEMDDKISGAEFRLVQNVQENGNLRSKIAQSPDKVQENLVAELREVINLVMLSEERNRWGWLYNGGGDFTVKSTYCSVAWQLLIDRILTRQNLLRRQIMLPDGDQFCVARGTTRKKLMKHGLTMIWTAVVWAIWKMRNSVIFDNGLAQIAKVVEEVKLWSWKWWLSRVKPSAFCLLYLWISEPLLCLDS</sequence>
<accession>A0A2Z6MKM3</accession>
<evidence type="ECO:0000256" key="9">
    <source>
        <dbReference type="SAM" id="Coils"/>
    </source>
</evidence>
<evidence type="ECO:0000259" key="10">
    <source>
        <dbReference type="Pfam" id="PF03800"/>
    </source>
</evidence>
<evidence type="ECO:0000313" key="11">
    <source>
        <dbReference type="EMBL" id="GAU18717.1"/>
    </source>
</evidence>
<dbReference type="Gene3D" id="1.10.418.60">
    <property type="entry name" value="Ncd80 complex, Nuf2 subunit"/>
    <property type="match status" value="1"/>
</dbReference>
<evidence type="ECO:0000256" key="7">
    <source>
        <dbReference type="ARBA" id="ARBA00023306"/>
    </source>
</evidence>
<organism evidence="11 12">
    <name type="scientific">Trifolium subterraneum</name>
    <name type="common">Subterranean clover</name>
    <dbReference type="NCBI Taxonomy" id="3900"/>
    <lineage>
        <taxon>Eukaryota</taxon>
        <taxon>Viridiplantae</taxon>
        <taxon>Streptophyta</taxon>
        <taxon>Embryophyta</taxon>
        <taxon>Tracheophyta</taxon>
        <taxon>Spermatophyta</taxon>
        <taxon>Magnoliopsida</taxon>
        <taxon>eudicotyledons</taxon>
        <taxon>Gunneridae</taxon>
        <taxon>Pentapetalae</taxon>
        <taxon>rosids</taxon>
        <taxon>fabids</taxon>
        <taxon>Fabales</taxon>
        <taxon>Fabaceae</taxon>
        <taxon>Papilionoideae</taxon>
        <taxon>50 kb inversion clade</taxon>
        <taxon>NPAAA clade</taxon>
        <taxon>Hologalegina</taxon>
        <taxon>IRL clade</taxon>
        <taxon>Trifolieae</taxon>
        <taxon>Trifolium</taxon>
    </lineage>
</organism>
<dbReference type="PANTHER" id="PTHR48441">
    <property type="match status" value="1"/>
</dbReference>
<dbReference type="GO" id="GO:0051301">
    <property type="term" value="P:cell division"/>
    <property type="evidence" value="ECO:0007669"/>
    <property type="project" value="UniProtKB-KW"/>
</dbReference>
<keyword evidence="3" id="KW-0158">Chromosome</keyword>
<proteinExistence type="inferred from homology"/>